<proteinExistence type="predicted"/>
<dbReference type="InterPro" id="IPR027351">
    <property type="entry name" value="(+)RNA_virus_helicase_core_dom"/>
</dbReference>
<evidence type="ECO:0000259" key="1">
    <source>
        <dbReference type="Pfam" id="PF01443"/>
    </source>
</evidence>
<dbReference type="Pfam" id="PF01443">
    <property type="entry name" value="Viral_helicase1"/>
    <property type="match status" value="1"/>
</dbReference>
<dbReference type="EMBL" id="KR185347">
    <property type="protein sequence ID" value="ALJ56062.1"/>
    <property type="molecule type" value="Genomic_RNA"/>
</dbReference>
<gene>
    <name evidence="2" type="primary">gp2</name>
</gene>
<dbReference type="InterPro" id="IPR027417">
    <property type="entry name" value="P-loop_NTPase"/>
</dbReference>
<dbReference type="GO" id="GO:0005524">
    <property type="term" value="F:ATP binding"/>
    <property type="evidence" value="ECO:0007669"/>
    <property type="project" value="InterPro"/>
</dbReference>
<organism evidence="2">
    <name type="scientific">Cymbidium mosaic virus</name>
    <dbReference type="NCBI Taxonomy" id="12178"/>
    <lineage>
        <taxon>Viruses</taxon>
        <taxon>Riboviria</taxon>
        <taxon>Orthornavirae</taxon>
        <taxon>Kitrinoviricota</taxon>
        <taxon>Alsuviricetes</taxon>
        <taxon>Tymovirales</taxon>
        <taxon>Alphaflexiviridae</taxon>
        <taxon>Potexvirus</taxon>
        <taxon>Potexvirus cymbidii</taxon>
    </lineage>
</organism>
<sequence>MELAYLVRLLEHNKFERTNLPLSSPLVVHGIAGSGKSTILTTFHHHYPTHPIFSHSPTLLDPSNRIYQQCITTDSVPDGAIVDEYNYKALDYSRCLALFGDPLQLPHSLQPHYYSSRTHRYGPKLTSFLNDLFHLSITSLAPVDSLDYADPFAVDPSGFTIADEEVYNFVSQQVPGTLLPLDTVGLEYSSVSFYCSDLRRCVALRPLSTFIALTRAKGNLTIFDFNARFSSTT</sequence>
<evidence type="ECO:0000313" key="2">
    <source>
        <dbReference type="EMBL" id="ALJ56062.1"/>
    </source>
</evidence>
<reference evidence="2" key="1">
    <citation type="submission" date="2015-04" db="EMBL/GenBank/DDBJ databases">
        <authorList>
            <person name="Syromyatnikov M.Y."/>
            <person name="Popov V.N."/>
        </authorList>
    </citation>
    <scope>NUCLEOTIDE SEQUENCE</scope>
    <source>
        <strain evidence="2">China</strain>
    </source>
</reference>
<dbReference type="SUPFAM" id="SSF52540">
    <property type="entry name" value="P-loop containing nucleoside triphosphate hydrolases"/>
    <property type="match status" value="1"/>
</dbReference>
<protein>
    <submittedName>
        <fullName evidence="2">Triple gene block 1</fullName>
    </submittedName>
</protein>
<accession>A0A1I7P301</accession>
<feature type="domain" description="(+)RNA virus helicase C-terminal" evidence="1">
    <location>
        <begin position="26"/>
        <end position="223"/>
    </location>
</feature>
<name>A0A1I7P301_9VIRU</name>